<evidence type="ECO:0000256" key="1">
    <source>
        <dbReference type="ARBA" id="ARBA00023015"/>
    </source>
</evidence>
<keyword evidence="3" id="KW-0804">Transcription</keyword>
<evidence type="ECO:0000256" key="3">
    <source>
        <dbReference type="ARBA" id="ARBA00023163"/>
    </source>
</evidence>
<feature type="domain" description="HTH luxR-type" evidence="4">
    <location>
        <begin position="49"/>
        <end position="112"/>
    </location>
</feature>
<dbReference type="PANTHER" id="PTHR43214">
    <property type="entry name" value="TWO-COMPONENT RESPONSE REGULATOR"/>
    <property type="match status" value="1"/>
</dbReference>
<dbReference type="GO" id="GO:0006355">
    <property type="term" value="P:regulation of DNA-templated transcription"/>
    <property type="evidence" value="ECO:0007669"/>
    <property type="project" value="InterPro"/>
</dbReference>
<dbReference type="PROSITE" id="PS50043">
    <property type="entry name" value="HTH_LUXR_2"/>
    <property type="match status" value="1"/>
</dbReference>
<gene>
    <name evidence="5" type="ORF">S01H4_10655</name>
</gene>
<dbReference type="InterPro" id="IPR016032">
    <property type="entry name" value="Sig_transdc_resp-reg_C-effctor"/>
</dbReference>
<sequence length="112" mass="12467">ACGYVTKMAAFSELTSAIHAAYRGDSFLSPSAATALVEEYQLKTSVGGEKDPYQRLTDREREVLKLVAEGHTAREIADMLVVSPKTVEWYKTSLMNKLNIHNKTDSEHTPHL</sequence>
<accession>X0ZB06</accession>
<dbReference type="AlphaFoldDB" id="X0ZB06"/>
<comment type="caution">
    <text evidence="5">The sequence shown here is derived from an EMBL/GenBank/DDBJ whole genome shotgun (WGS) entry which is preliminary data.</text>
</comment>
<dbReference type="PRINTS" id="PR00038">
    <property type="entry name" value="HTHLUXR"/>
</dbReference>
<dbReference type="SUPFAM" id="SSF46894">
    <property type="entry name" value="C-terminal effector domain of the bipartite response regulators"/>
    <property type="match status" value="1"/>
</dbReference>
<dbReference type="InterPro" id="IPR039420">
    <property type="entry name" value="WalR-like"/>
</dbReference>
<dbReference type="EMBL" id="BART01004127">
    <property type="protein sequence ID" value="GAG66715.1"/>
    <property type="molecule type" value="Genomic_DNA"/>
</dbReference>
<feature type="non-terminal residue" evidence="5">
    <location>
        <position position="1"/>
    </location>
</feature>
<dbReference type="SMART" id="SM00421">
    <property type="entry name" value="HTH_LUXR"/>
    <property type="match status" value="1"/>
</dbReference>
<keyword evidence="2" id="KW-0238">DNA-binding</keyword>
<dbReference type="Pfam" id="PF00196">
    <property type="entry name" value="GerE"/>
    <property type="match status" value="1"/>
</dbReference>
<dbReference type="CDD" id="cd06170">
    <property type="entry name" value="LuxR_C_like"/>
    <property type="match status" value="1"/>
</dbReference>
<evidence type="ECO:0000313" key="5">
    <source>
        <dbReference type="EMBL" id="GAG66715.1"/>
    </source>
</evidence>
<dbReference type="Gene3D" id="3.40.50.2300">
    <property type="match status" value="1"/>
</dbReference>
<name>X0ZB06_9ZZZZ</name>
<dbReference type="PROSITE" id="PS00622">
    <property type="entry name" value="HTH_LUXR_1"/>
    <property type="match status" value="1"/>
</dbReference>
<proteinExistence type="predicted"/>
<evidence type="ECO:0000256" key="2">
    <source>
        <dbReference type="ARBA" id="ARBA00023125"/>
    </source>
</evidence>
<dbReference type="GO" id="GO:0003677">
    <property type="term" value="F:DNA binding"/>
    <property type="evidence" value="ECO:0007669"/>
    <property type="project" value="UniProtKB-KW"/>
</dbReference>
<dbReference type="PANTHER" id="PTHR43214:SF24">
    <property type="entry name" value="TRANSCRIPTIONAL REGULATORY PROTEIN NARL-RELATED"/>
    <property type="match status" value="1"/>
</dbReference>
<reference evidence="5" key="1">
    <citation type="journal article" date="2014" name="Front. Microbiol.">
        <title>High frequency of phylogenetically diverse reductive dehalogenase-homologous genes in deep subseafloor sedimentary metagenomes.</title>
        <authorList>
            <person name="Kawai M."/>
            <person name="Futagami T."/>
            <person name="Toyoda A."/>
            <person name="Takaki Y."/>
            <person name="Nishi S."/>
            <person name="Hori S."/>
            <person name="Arai W."/>
            <person name="Tsubouchi T."/>
            <person name="Morono Y."/>
            <person name="Uchiyama I."/>
            <person name="Ito T."/>
            <person name="Fujiyama A."/>
            <person name="Inagaki F."/>
            <person name="Takami H."/>
        </authorList>
    </citation>
    <scope>NUCLEOTIDE SEQUENCE</scope>
    <source>
        <strain evidence="5">Expedition CK06-06</strain>
    </source>
</reference>
<protein>
    <recommendedName>
        <fullName evidence="4">HTH luxR-type domain-containing protein</fullName>
    </recommendedName>
</protein>
<dbReference type="InterPro" id="IPR000792">
    <property type="entry name" value="Tscrpt_reg_LuxR_C"/>
</dbReference>
<evidence type="ECO:0000259" key="4">
    <source>
        <dbReference type="PROSITE" id="PS50043"/>
    </source>
</evidence>
<keyword evidence="1" id="KW-0805">Transcription regulation</keyword>
<organism evidence="5">
    <name type="scientific">marine sediment metagenome</name>
    <dbReference type="NCBI Taxonomy" id="412755"/>
    <lineage>
        <taxon>unclassified sequences</taxon>
        <taxon>metagenomes</taxon>
        <taxon>ecological metagenomes</taxon>
    </lineage>
</organism>